<name>J4HXH9_9APHY</name>
<keyword evidence="2" id="KW-1185">Reference proteome</keyword>
<dbReference type="InParanoid" id="J4HXH9"/>
<dbReference type="Proteomes" id="UP000006352">
    <property type="component" value="Unassembled WGS sequence"/>
</dbReference>
<gene>
    <name evidence="1" type="ORF">FIBRA_05425</name>
</gene>
<evidence type="ECO:0000313" key="2">
    <source>
        <dbReference type="Proteomes" id="UP000006352"/>
    </source>
</evidence>
<dbReference type="HOGENOM" id="CLU_797033_0_0_1"/>
<reference evidence="1 2" key="1">
    <citation type="journal article" date="2012" name="Appl. Environ. Microbiol.">
        <title>Short-read sequencing for genomic analysis of the brown rot fungus Fibroporia radiculosa.</title>
        <authorList>
            <person name="Tang J.D."/>
            <person name="Perkins A.D."/>
            <person name="Sonstegard T.S."/>
            <person name="Schroeder S.G."/>
            <person name="Burgess S.C."/>
            <person name="Diehl S.V."/>
        </authorList>
    </citation>
    <scope>NUCLEOTIDE SEQUENCE [LARGE SCALE GENOMIC DNA]</scope>
    <source>
        <strain evidence="1 2">TFFH 294</strain>
    </source>
</reference>
<protein>
    <recommendedName>
        <fullName evidence="3">F-box domain-containing protein</fullName>
    </recommendedName>
</protein>
<evidence type="ECO:0000313" key="1">
    <source>
        <dbReference type="EMBL" id="CCM03297.1"/>
    </source>
</evidence>
<dbReference type="OrthoDB" id="2736594at2759"/>
<dbReference type="AlphaFoldDB" id="J4HXH9"/>
<dbReference type="EMBL" id="HE797109">
    <property type="protein sequence ID" value="CCM03297.1"/>
    <property type="molecule type" value="Genomic_DNA"/>
</dbReference>
<accession>J4HXH9</accession>
<dbReference type="SUPFAM" id="SSF52047">
    <property type="entry name" value="RNI-like"/>
    <property type="match status" value="1"/>
</dbReference>
<organism evidence="1 2">
    <name type="scientific">Fibroporia radiculosa</name>
    <dbReference type="NCBI Taxonomy" id="599839"/>
    <lineage>
        <taxon>Eukaryota</taxon>
        <taxon>Fungi</taxon>
        <taxon>Dikarya</taxon>
        <taxon>Basidiomycota</taxon>
        <taxon>Agaricomycotina</taxon>
        <taxon>Agaricomycetes</taxon>
        <taxon>Polyporales</taxon>
        <taxon>Fibroporiaceae</taxon>
        <taxon>Fibroporia</taxon>
    </lineage>
</organism>
<evidence type="ECO:0008006" key="3">
    <source>
        <dbReference type="Google" id="ProtNLM"/>
    </source>
</evidence>
<proteinExistence type="predicted"/>
<dbReference type="RefSeq" id="XP_012182580.1">
    <property type="nucleotide sequence ID" value="XM_012327190.1"/>
</dbReference>
<dbReference type="GeneID" id="24098208"/>
<sequence length="348" mass="39472">MLFANSRLGDVIQKFKIQGPSSVLPASHFAVFPLAFARKLNNLRRIDLISISWNLTAFHSFFFLALSEFTSVTVLNLYDVQFSSFRQAIRLVCAFPNLRELDCTRLTWCHGYIPTAHELMLHRKFTRQLFAFNLGVHGGLARDILTFLIESDMARTLRRLTTSHYQVHLQEFEKTRLGETFCIAGANLEKLELVLQATLLDSAAAEDIIQRQGPHLAQLTRLRTLRIELDQVQGNVCFDWIPTLLGLLPSTHMQHIALQLGSFFHLQPAGTDVLDCVLTTLSSAWCQRVDGVLSQPRFRLLEKLTIEVRGHSRASEGSAAAVRWHVEFMARLPQLRERGVLAVILDLV</sequence>